<sequence>MQLTQWRPKYGVITLASYCPYCYEFFLSMQDGLCGVIKVVVLGFLHAVLLISTKESVGIYVSRAKTDHGSMYGNTNGYHDSNANSAFPAL</sequence>
<comment type="caution">
    <text evidence="1">The sequence shown here is derived from an EMBL/GenBank/DDBJ whole genome shotgun (WGS) entry which is preliminary data.</text>
</comment>
<proteinExistence type="predicted"/>
<dbReference type="AlphaFoldDB" id="A0AAN9MY97"/>
<evidence type="ECO:0000313" key="1">
    <source>
        <dbReference type="EMBL" id="KAK7360459.1"/>
    </source>
</evidence>
<dbReference type="EMBL" id="JAYMYQ010000001">
    <property type="protein sequence ID" value="KAK7360459.1"/>
    <property type="molecule type" value="Genomic_DNA"/>
</dbReference>
<dbReference type="Proteomes" id="UP001367508">
    <property type="component" value="Unassembled WGS sequence"/>
</dbReference>
<evidence type="ECO:0000313" key="2">
    <source>
        <dbReference type="Proteomes" id="UP001367508"/>
    </source>
</evidence>
<organism evidence="1 2">
    <name type="scientific">Canavalia gladiata</name>
    <name type="common">Sword bean</name>
    <name type="synonym">Dolichos gladiatus</name>
    <dbReference type="NCBI Taxonomy" id="3824"/>
    <lineage>
        <taxon>Eukaryota</taxon>
        <taxon>Viridiplantae</taxon>
        <taxon>Streptophyta</taxon>
        <taxon>Embryophyta</taxon>
        <taxon>Tracheophyta</taxon>
        <taxon>Spermatophyta</taxon>
        <taxon>Magnoliopsida</taxon>
        <taxon>eudicotyledons</taxon>
        <taxon>Gunneridae</taxon>
        <taxon>Pentapetalae</taxon>
        <taxon>rosids</taxon>
        <taxon>fabids</taxon>
        <taxon>Fabales</taxon>
        <taxon>Fabaceae</taxon>
        <taxon>Papilionoideae</taxon>
        <taxon>50 kb inversion clade</taxon>
        <taxon>NPAAA clade</taxon>
        <taxon>indigoferoid/millettioid clade</taxon>
        <taxon>Phaseoleae</taxon>
        <taxon>Canavalia</taxon>
    </lineage>
</organism>
<name>A0AAN9MY97_CANGL</name>
<reference evidence="1 2" key="1">
    <citation type="submission" date="2024-01" db="EMBL/GenBank/DDBJ databases">
        <title>The genomes of 5 underutilized Papilionoideae crops provide insights into root nodulation and disease resistanc.</title>
        <authorList>
            <person name="Jiang F."/>
        </authorList>
    </citation>
    <scope>NUCLEOTIDE SEQUENCE [LARGE SCALE GENOMIC DNA]</scope>
    <source>
        <strain evidence="1">LVBAO_FW01</strain>
        <tissue evidence="1">Leaves</tissue>
    </source>
</reference>
<gene>
    <name evidence="1" type="ORF">VNO77_02453</name>
</gene>
<keyword evidence="2" id="KW-1185">Reference proteome</keyword>
<accession>A0AAN9MY97</accession>
<protein>
    <submittedName>
        <fullName evidence="1">Uncharacterized protein</fullName>
    </submittedName>
</protein>